<evidence type="ECO:0000256" key="1">
    <source>
        <dbReference type="ARBA" id="ARBA00004141"/>
    </source>
</evidence>
<dbReference type="OrthoDB" id="9799090at2"/>
<dbReference type="SUPFAM" id="SSF81324">
    <property type="entry name" value="Voltage-gated potassium channels"/>
    <property type="match status" value="1"/>
</dbReference>
<evidence type="ECO:0000256" key="6">
    <source>
        <dbReference type="ARBA" id="ARBA00023136"/>
    </source>
</evidence>
<dbReference type="Gene3D" id="1.10.287.70">
    <property type="match status" value="1"/>
</dbReference>
<keyword evidence="8" id="KW-0325">Glycoprotein</keyword>
<feature type="transmembrane region" description="Helical" evidence="10">
    <location>
        <begin position="208"/>
        <end position="229"/>
    </location>
</feature>
<feature type="domain" description="Solute-binding protein family 3/N-terminal" evidence="12">
    <location>
        <begin position="35"/>
        <end position="359"/>
    </location>
</feature>
<reference evidence="13 14" key="1">
    <citation type="submission" date="2018-10" db="EMBL/GenBank/DDBJ databases">
        <title>Genomic Encyclopedia of Archaeal and Bacterial Type Strains, Phase II (KMG-II): from individual species to whole genera.</title>
        <authorList>
            <person name="Goeker M."/>
        </authorList>
    </citation>
    <scope>NUCLEOTIDE SEQUENCE [LARGE SCALE GENOMIC DNA]</scope>
    <source>
        <strain evidence="13 14">DSM 19839</strain>
    </source>
</reference>
<keyword evidence="11" id="KW-0732">Signal</keyword>
<dbReference type="PRINTS" id="PR00169">
    <property type="entry name" value="KCHANNEL"/>
</dbReference>
<sequence>MKSIISLCIFSIFFFSEIGMAQEIDSIQSPGVNGKLVIGITETPPFIVKEGNEFSGLSIASWELVNETLNLEYEYKTYPSLIHLMEAVENNEVDLSINPVTVTNPRMKRLDFSQPYFISYTGIAKKSETMIWSYLVNMFSWKFLSAILILLGVILLFGFLVWLFERKKNNEEFGDGVKGIFHGFWWSAVTMTTVGYGDKSPKTFGGRFIGLIWMFMAIIMISSLTAGIASSLTVQNISDEINNIQDLDNFEVITVAGSSAQELLNQYNIRSEEVANEKEGIQKIQDKESALFVYDQPILKFEIDRRNLNDELEVLQQTLKRDYYSYSFPKGSMLVGEINPVLIATLKSMEWNNLIKNYQ</sequence>
<dbReference type="PANTHER" id="PTHR18966">
    <property type="entry name" value="IONOTROPIC GLUTAMATE RECEPTOR"/>
    <property type="match status" value="1"/>
</dbReference>
<dbReference type="InterPro" id="IPR001638">
    <property type="entry name" value="Solute-binding_3/MltF_N"/>
</dbReference>
<name>A0A495PYF9_9FLAO</name>
<evidence type="ECO:0000256" key="7">
    <source>
        <dbReference type="ARBA" id="ARBA00023170"/>
    </source>
</evidence>
<evidence type="ECO:0000256" key="8">
    <source>
        <dbReference type="ARBA" id="ARBA00023180"/>
    </source>
</evidence>
<dbReference type="Pfam" id="PF00497">
    <property type="entry name" value="SBP_bac_3"/>
    <property type="match status" value="1"/>
</dbReference>
<evidence type="ECO:0000259" key="12">
    <source>
        <dbReference type="SMART" id="SM00062"/>
    </source>
</evidence>
<gene>
    <name evidence="13" type="ORF">BC962_0707</name>
</gene>
<evidence type="ECO:0000313" key="14">
    <source>
        <dbReference type="Proteomes" id="UP000276282"/>
    </source>
</evidence>
<feature type="transmembrane region" description="Helical" evidence="10">
    <location>
        <begin position="176"/>
        <end position="196"/>
    </location>
</feature>
<keyword evidence="3 10" id="KW-0812">Transmembrane</keyword>
<evidence type="ECO:0000256" key="3">
    <source>
        <dbReference type="ARBA" id="ARBA00022692"/>
    </source>
</evidence>
<evidence type="ECO:0000256" key="11">
    <source>
        <dbReference type="SAM" id="SignalP"/>
    </source>
</evidence>
<evidence type="ECO:0000256" key="9">
    <source>
        <dbReference type="ARBA" id="ARBA00023303"/>
    </source>
</evidence>
<dbReference type="GO" id="GO:0015276">
    <property type="term" value="F:ligand-gated monoatomic ion channel activity"/>
    <property type="evidence" value="ECO:0007669"/>
    <property type="project" value="InterPro"/>
</dbReference>
<feature type="transmembrane region" description="Helical" evidence="10">
    <location>
        <begin position="143"/>
        <end position="164"/>
    </location>
</feature>
<dbReference type="GO" id="GO:0016020">
    <property type="term" value="C:membrane"/>
    <property type="evidence" value="ECO:0007669"/>
    <property type="project" value="UniProtKB-SubCell"/>
</dbReference>
<proteinExistence type="predicted"/>
<accession>A0A495PYF9</accession>
<keyword evidence="5" id="KW-0406">Ion transport</keyword>
<dbReference type="Proteomes" id="UP000276282">
    <property type="component" value="Unassembled WGS sequence"/>
</dbReference>
<keyword evidence="7" id="KW-0675">Receptor</keyword>
<dbReference type="RefSeq" id="WP_121344499.1">
    <property type="nucleotide sequence ID" value="NZ_RBLG01000001.1"/>
</dbReference>
<comment type="subcellular location">
    <subcellularLocation>
        <location evidence="1">Membrane</location>
        <topology evidence="1">Multi-pass membrane protein</topology>
    </subcellularLocation>
</comment>
<protein>
    <submittedName>
        <fullName evidence="13">Amino acid ABC transporter substrate-binding protein (PAAT family)</fullName>
    </submittedName>
</protein>
<dbReference type="AlphaFoldDB" id="A0A495PYF9"/>
<keyword evidence="4 10" id="KW-1133">Transmembrane helix</keyword>
<evidence type="ECO:0000256" key="5">
    <source>
        <dbReference type="ARBA" id="ARBA00023065"/>
    </source>
</evidence>
<dbReference type="EMBL" id="RBLG01000001">
    <property type="protein sequence ID" value="RKS55737.1"/>
    <property type="molecule type" value="Genomic_DNA"/>
</dbReference>
<dbReference type="SUPFAM" id="SSF53850">
    <property type="entry name" value="Periplasmic binding protein-like II"/>
    <property type="match status" value="1"/>
</dbReference>
<dbReference type="SMART" id="SM00062">
    <property type="entry name" value="PBPb"/>
    <property type="match status" value="1"/>
</dbReference>
<comment type="caution">
    <text evidence="13">The sequence shown here is derived from an EMBL/GenBank/DDBJ whole genome shotgun (WGS) entry which is preliminary data.</text>
</comment>
<keyword evidence="6 10" id="KW-0472">Membrane</keyword>
<dbReference type="InterPro" id="IPR001320">
    <property type="entry name" value="Iontro_rcpt_C"/>
</dbReference>
<dbReference type="Pfam" id="PF00060">
    <property type="entry name" value="Lig_chan"/>
    <property type="match status" value="1"/>
</dbReference>
<evidence type="ECO:0000256" key="4">
    <source>
        <dbReference type="ARBA" id="ARBA00022989"/>
    </source>
</evidence>
<evidence type="ECO:0000256" key="2">
    <source>
        <dbReference type="ARBA" id="ARBA00022448"/>
    </source>
</evidence>
<feature type="chain" id="PRO_5019791211" evidence="11">
    <location>
        <begin position="22"/>
        <end position="359"/>
    </location>
</feature>
<dbReference type="InterPro" id="IPR015683">
    <property type="entry name" value="Ionotropic_Glu_rcpt"/>
</dbReference>
<keyword evidence="9" id="KW-0407">Ion channel</keyword>
<evidence type="ECO:0000256" key="10">
    <source>
        <dbReference type="SAM" id="Phobius"/>
    </source>
</evidence>
<evidence type="ECO:0000313" key="13">
    <source>
        <dbReference type="EMBL" id="RKS55737.1"/>
    </source>
</evidence>
<dbReference type="Gene3D" id="3.40.190.10">
    <property type="entry name" value="Periplasmic binding protein-like II"/>
    <property type="match status" value="2"/>
</dbReference>
<organism evidence="13 14">
    <name type="scientific">Gillisia mitskevichiae</name>
    <dbReference type="NCBI Taxonomy" id="270921"/>
    <lineage>
        <taxon>Bacteria</taxon>
        <taxon>Pseudomonadati</taxon>
        <taxon>Bacteroidota</taxon>
        <taxon>Flavobacteriia</taxon>
        <taxon>Flavobacteriales</taxon>
        <taxon>Flavobacteriaceae</taxon>
        <taxon>Gillisia</taxon>
    </lineage>
</organism>
<keyword evidence="2" id="KW-0813">Transport</keyword>
<feature type="signal peptide" evidence="11">
    <location>
        <begin position="1"/>
        <end position="21"/>
    </location>
</feature>
<keyword evidence="14" id="KW-1185">Reference proteome</keyword>